<dbReference type="NCBIfam" id="TIGR01764">
    <property type="entry name" value="excise"/>
    <property type="match status" value="1"/>
</dbReference>
<reference evidence="3" key="1">
    <citation type="journal article" date="2019" name="Int. J. Syst. Evol. Microbiol.">
        <title>The Global Catalogue of Microorganisms (GCM) 10K type strain sequencing project: providing services to taxonomists for standard genome sequencing and annotation.</title>
        <authorList>
            <consortium name="The Broad Institute Genomics Platform"/>
            <consortium name="The Broad Institute Genome Sequencing Center for Infectious Disease"/>
            <person name="Wu L."/>
            <person name="Ma J."/>
        </authorList>
    </citation>
    <scope>NUCLEOTIDE SEQUENCE [LARGE SCALE GENOMIC DNA]</scope>
    <source>
        <strain evidence="3">CCUG 53915</strain>
    </source>
</reference>
<proteinExistence type="predicted"/>
<name>A0ABW3U0R2_9BACL</name>
<dbReference type="Pfam" id="PF12728">
    <property type="entry name" value="HTH_17"/>
    <property type="match status" value="1"/>
</dbReference>
<dbReference type="Gene3D" id="1.10.10.10">
    <property type="entry name" value="Winged helix-like DNA-binding domain superfamily/Winged helix DNA-binding domain"/>
    <property type="match status" value="1"/>
</dbReference>
<sequence length="78" mass="9226">MTSKEAAEHIGVSINTLRKYVHEEGLPVLRFPGRRKWTFREDLIDEWMVERSKPEVIVMSKDKEDKPKEYGKLRVLTP</sequence>
<evidence type="ECO:0000313" key="3">
    <source>
        <dbReference type="Proteomes" id="UP001597231"/>
    </source>
</evidence>
<feature type="domain" description="Helix-turn-helix" evidence="1">
    <location>
        <begin position="1"/>
        <end position="48"/>
    </location>
</feature>
<dbReference type="SUPFAM" id="SSF46955">
    <property type="entry name" value="Putative DNA-binding domain"/>
    <property type="match status" value="1"/>
</dbReference>
<protein>
    <submittedName>
        <fullName evidence="2">Helix-turn-helix domain-containing protein</fullName>
    </submittedName>
</protein>
<dbReference type="InterPro" id="IPR009061">
    <property type="entry name" value="DNA-bd_dom_put_sf"/>
</dbReference>
<evidence type="ECO:0000259" key="1">
    <source>
        <dbReference type="Pfam" id="PF12728"/>
    </source>
</evidence>
<dbReference type="Proteomes" id="UP001597231">
    <property type="component" value="Unassembled WGS sequence"/>
</dbReference>
<comment type="caution">
    <text evidence="2">The sequence shown here is derived from an EMBL/GenBank/DDBJ whole genome shotgun (WGS) entry which is preliminary data.</text>
</comment>
<gene>
    <name evidence="2" type="ORF">ACFQ38_16410</name>
</gene>
<accession>A0ABW3U0R2</accession>
<keyword evidence="3" id="KW-1185">Reference proteome</keyword>
<dbReference type="InterPro" id="IPR041657">
    <property type="entry name" value="HTH_17"/>
</dbReference>
<dbReference type="RefSeq" id="WP_381482317.1">
    <property type="nucleotide sequence ID" value="NZ_JBHTLT010000127.1"/>
</dbReference>
<dbReference type="InterPro" id="IPR036388">
    <property type="entry name" value="WH-like_DNA-bd_sf"/>
</dbReference>
<evidence type="ECO:0000313" key="2">
    <source>
        <dbReference type="EMBL" id="MFD1206681.1"/>
    </source>
</evidence>
<organism evidence="2 3">
    <name type="scientific">Sporosarcina contaminans</name>
    <dbReference type="NCBI Taxonomy" id="633403"/>
    <lineage>
        <taxon>Bacteria</taxon>
        <taxon>Bacillati</taxon>
        <taxon>Bacillota</taxon>
        <taxon>Bacilli</taxon>
        <taxon>Bacillales</taxon>
        <taxon>Caryophanaceae</taxon>
        <taxon>Sporosarcina</taxon>
    </lineage>
</organism>
<dbReference type="EMBL" id="JBHTLT010000127">
    <property type="protein sequence ID" value="MFD1206681.1"/>
    <property type="molecule type" value="Genomic_DNA"/>
</dbReference>
<dbReference type="InterPro" id="IPR010093">
    <property type="entry name" value="SinI_DNA-bd"/>
</dbReference>